<comment type="similarity">
    <text evidence="3 10">Belongs to the ATPase gamma chain family.</text>
</comment>
<dbReference type="Proteomes" id="UP000198953">
    <property type="component" value="Unassembled WGS sequence"/>
</dbReference>
<dbReference type="NCBIfam" id="TIGR01146">
    <property type="entry name" value="ATPsyn_F1gamma"/>
    <property type="match status" value="1"/>
</dbReference>
<dbReference type="PANTHER" id="PTHR11693">
    <property type="entry name" value="ATP SYNTHASE GAMMA CHAIN"/>
    <property type="match status" value="1"/>
</dbReference>
<dbReference type="InterPro" id="IPR000131">
    <property type="entry name" value="ATP_synth_F1_gsu"/>
</dbReference>
<feature type="coiled-coil region" evidence="11">
    <location>
        <begin position="259"/>
        <end position="286"/>
    </location>
</feature>
<comment type="function">
    <text evidence="1 10">Produces ATP from ADP in the presence of a proton gradient across the membrane. The gamma chain is believed to be important in regulating ATPase activity and the flow of protons through the CF(0) complex.</text>
</comment>
<dbReference type="Gene3D" id="3.40.1380.10">
    <property type="match status" value="1"/>
</dbReference>
<dbReference type="NCBIfam" id="NF004145">
    <property type="entry name" value="PRK05621.1-2"/>
    <property type="match status" value="1"/>
</dbReference>
<evidence type="ECO:0000256" key="5">
    <source>
        <dbReference type="ARBA" id="ARBA00022781"/>
    </source>
</evidence>
<reference evidence="12 13" key="1">
    <citation type="submission" date="2016-10" db="EMBL/GenBank/DDBJ databases">
        <authorList>
            <person name="de Groot N.N."/>
        </authorList>
    </citation>
    <scope>NUCLEOTIDE SEQUENCE [LARGE SCALE GENOMIC DNA]</scope>
    <source>
        <strain evidence="12 13">DSM 43357</strain>
    </source>
</reference>
<evidence type="ECO:0000256" key="10">
    <source>
        <dbReference type="HAMAP-Rule" id="MF_00815"/>
    </source>
</evidence>
<keyword evidence="7 10" id="KW-0472">Membrane</keyword>
<dbReference type="GO" id="GO:0005886">
    <property type="term" value="C:plasma membrane"/>
    <property type="evidence" value="ECO:0007669"/>
    <property type="project" value="UniProtKB-SubCell"/>
</dbReference>
<evidence type="ECO:0000313" key="13">
    <source>
        <dbReference type="Proteomes" id="UP000198953"/>
    </source>
</evidence>
<evidence type="ECO:0000256" key="2">
    <source>
        <dbReference type="ARBA" id="ARBA00004170"/>
    </source>
</evidence>
<dbReference type="SUPFAM" id="SSF52943">
    <property type="entry name" value="ATP synthase (F1-ATPase), gamma subunit"/>
    <property type="match status" value="1"/>
</dbReference>
<evidence type="ECO:0000256" key="11">
    <source>
        <dbReference type="SAM" id="Coils"/>
    </source>
</evidence>
<dbReference type="GO" id="GO:0005524">
    <property type="term" value="F:ATP binding"/>
    <property type="evidence" value="ECO:0007669"/>
    <property type="project" value="UniProtKB-UniRule"/>
</dbReference>
<dbReference type="PROSITE" id="PS00153">
    <property type="entry name" value="ATPASE_GAMMA"/>
    <property type="match status" value="1"/>
</dbReference>
<evidence type="ECO:0000313" key="12">
    <source>
        <dbReference type="EMBL" id="SEL23373.1"/>
    </source>
</evidence>
<comment type="subcellular location">
    <subcellularLocation>
        <location evidence="10">Cell membrane</location>
        <topology evidence="10">Peripheral membrane protein</topology>
    </subcellularLocation>
    <subcellularLocation>
        <location evidence="2">Membrane</location>
        <topology evidence="2">Peripheral membrane protein</topology>
    </subcellularLocation>
</comment>
<gene>
    <name evidence="10" type="primary">atpG</name>
    <name evidence="12" type="ORF">SAMN05660976_02064</name>
</gene>
<comment type="subunit">
    <text evidence="10">F-type ATPases have 2 components, CF(1) - the catalytic core - and CF(0) - the membrane proton channel. CF(1) has five subunits: alpha(3), beta(3), gamma(1), delta(1), epsilon(1). CF(0) has three main subunits: a, b and c.</text>
</comment>
<keyword evidence="9 10" id="KW-0066">ATP synthesis</keyword>
<evidence type="ECO:0000256" key="7">
    <source>
        <dbReference type="ARBA" id="ARBA00023136"/>
    </source>
</evidence>
<protein>
    <recommendedName>
        <fullName evidence="10">ATP synthase gamma chain</fullName>
    </recommendedName>
    <alternativeName>
        <fullName evidence="10">ATP synthase F1 sector gamma subunit</fullName>
    </alternativeName>
    <alternativeName>
        <fullName evidence="10">F-ATPase gamma subunit</fullName>
    </alternativeName>
</protein>
<dbReference type="OrthoDB" id="9812769at2"/>
<dbReference type="RefSeq" id="WP_091099884.1">
    <property type="nucleotide sequence ID" value="NZ_FOBF01000004.1"/>
</dbReference>
<evidence type="ECO:0000256" key="3">
    <source>
        <dbReference type="ARBA" id="ARBA00007681"/>
    </source>
</evidence>
<keyword evidence="10" id="KW-1003">Cell membrane</keyword>
<keyword evidence="6 10" id="KW-0406">Ion transport</keyword>
<keyword evidence="11" id="KW-0175">Coiled coil</keyword>
<keyword evidence="8 10" id="KW-0139">CF(1)</keyword>
<keyword evidence="13" id="KW-1185">Reference proteome</keyword>
<dbReference type="Pfam" id="PF00231">
    <property type="entry name" value="ATP-synt"/>
    <property type="match status" value="1"/>
</dbReference>
<proteinExistence type="inferred from homology"/>
<evidence type="ECO:0000256" key="4">
    <source>
        <dbReference type="ARBA" id="ARBA00022448"/>
    </source>
</evidence>
<dbReference type="GO" id="GO:0045259">
    <property type="term" value="C:proton-transporting ATP synthase complex"/>
    <property type="evidence" value="ECO:0007669"/>
    <property type="project" value="UniProtKB-KW"/>
</dbReference>
<name>A0A1H7NIP4_9ACTN</name>
<evidence type="ECO:0000256" key="9">
    <source>
        <dbReference type="ARBA" id="ARBA00023310"/>
    </source>
</evidence>
<dbReference type="CDD" id="cd12151">
    <property type="entry name" value="F1-ATPase_gamma"/>
    <property type="match status" value="1"/>
</dbReference>
<keyword evidence="4 10" id="KW-0813">Transport</keyword>
<dbReference type="HAMAP" id="MF_00815">
    <property type="entry name" value="ATP_synth_gamma_bact"/>
    <property type="match status" value="1"/>
</dbReference>
<organism evidence="12 13">
    <name type="scientific">Nonomuraea pusilla</name>
    <dbReference type="NCBI Taxonomy" id="46177"/>
    <lineage>
        <taxon>Bacteria</taxon>
        <taxon>Bacillati</taxon>
        <taxon>Actinomycetota</taxon>
        <taxon>Actinomycetes</taxon>
        <taxon>Streptosporangiales</taxon>
        <taxon>Streptosporangiaceae</taxon>
        <taxon>Nonomuraea</taxon>
    </lineage>
</organism>
<evidence type="ECO:0000256" key="6">
    <source>
        <dbReference type="ARBA" id="ARBA00023065"/>
    </source>
</evidence>
<evidence type="ECO:0000256" key="8">
    <source>
        <dbReference type="ARBA" id="ARBA00023196"/>
    </source>
</evidence>
<dbReference type="GO" id="GO:0042777">
    <property type="term" value="P:proton motive force-driven plasma membrane ATP synthesis"/>
    <property type="evidence" value="ECO:0007669"/>
    <property type="project" value="UniProtKB-UniRule"/>
</dbReference>
<dbReference type="PRINTS" id="PR00126">
    <property type="entry name" value="ATPASEGAMMA"/>
</dbReference>
<dbReference type="InterPro" id="IPR035968">
    <property type="entry name" value="ATP_synth_F1_ATPase_gsu"/>
</dbReference>
<dbReference type="GO" id="GO:0046933">
    <property type="term" value="F:proton-transporting ATP synthase activity, rotational mechanism"/>
    <property type="evidence" value="ECO:0007669"/>
    <property type="project" value="UniProtKB-UniRule"/>
</dbReference>
<accession>A0A1H7NIP4</accession>
<dbReference type="InterPro" id="IPR023632">
    <property type="entry name" value="ATP_synth_F1_gsu_CS"/>
</dbReference>
<dbReference type="Gene3D" id="1.10.287.80">
    <property type="entry name" value="ATP synthase, gamma subunit, helix hairpin domain"/>
    <property type="match status" value="2"/>
</dbReference>
<sequence>MGAQLRRIRGRIRSVTSTAKITRAQELIASSRVGRARDRAAAAEPYAREISRAVTALVSHRMRMDHPLLDERPDASRVAVLLLTSDRGFAGGFNGNVLRQEQALSGLLEGQGKRPVHYVAGRKGVDWFRFRGRPVAGQWTGVSGAPDYATAAEIGRTLIEAFDTPTGEGGVGEVHVVYTRFVSMLAQRVTVTRILPLVVEEELARSWPEGRAPLLAPYEFDPSPEEILDRLLRTYVRSRLWHMLLSSAASEHAARRAAMMAATENAHELIERLTREANEARQAEITTEISEIVGGAEALRHS</sequence>
<dbReference type="PANTHER" id="PTHR11693:SF22">
    <property type="entry name" value="ATP SYNTHASE SUBUNIT GAMMA, MITOCHONDRIAL"/>
    <property type="match status" value="1"/>
</dbReference>
<evidence type="ECO:0000256" key="1">
    <source>
        <dbReference type="ARBA" id="ARBA00003456"/>
    </source>
</evidence>
<dbReference type="STRING" id="46177.SAMN05660976_02064"/>
<keyword evidence="5 10" id="KW-0375">Hydrogen ion transport</keyword>
<dbReference type="AlphaFoldDB" id="A0A1H7NIP4"/>
<dbReference type="EMBL" id="FOBF01000004">
    <property type="protein sequence ID" value="SEL23373.1"/>
    <property type="molecule type" value="Genomic_DNA"/>
</dbReference>